<feature type="transmembrane region" description="Helical" evidence="8">
    <location>
        <begin position="177"/>
        <end position="197"/>
    </location>
</feature>
<evidence type="ECO:0000256" key="1">
    <source>
        <dbReference type="ARBA" id="ARBA00004429"/>
    </source>
</evidence>
<evidence type="ECO:0000313" key="11">
    <source>
        <dbReference type="Proteomes" id="UP000266915"/>
    </source>
</evidence>
<keyword evidence="7 8" id="KW-0472">Membrane</keyword>
<gene>
    <name evidence="10" type="ORF">EDD42_0038</name>
</gene>
<dbReference type="Proteomes" id="UP000266915">
    <property type="component" value="Unassembled WGS sequence"/>
</dbReference>
<dbReference type="FunFam" id="1.20.81.30:FF:000001">
    <property type="entry name" value="Type II secretion system protein F"/>
    <property type="match status" value="2"/>
</dbReference>
<dbReference type="PANTHER" id="PTHR30012:SF7">
    <property type="entry name" value="PROTEIN TRANSPORT PROTEIN HOFC HOMOLOG"/>
    <property type="match status" value="1"/>
</dbReference>
<evidence type="ECO:0000256" key="6">
    <source>
        <dbReference type="ARBA" id="ARBA00022989"/>
    </source>
</evidence>
<dbReference type="AlphaFoldDB" id="A0A3N2BXP6"/>
<comment type="caution">
    <text evidence="10">The sequence shown here is derived from an EMBL/GenBank/DDBJ whole genome shotgun (WGS) entry which is preliminary data.</text>
</comment>
<feature type="domain" description="Type II secretion system protein GspF" evidence="9">
    <location>
        <begin position="278"/>
        <end position="400"/>
    </location>
</feature>
<dbReference type="PRINTS" id="PR00812">
    <property type="entry name" value="BCTERIALGSPF"/>
</dbReference>
<keyword evidence="5 8" id="KW-0812">Transmembrane</keyword>
<keyword evidence="11" id="KW-1185">Reference proteome</keyword>
<evidence type="ECO:0000313" key="10">
    <source>
        <dbReference type="EMBL" id="ROR80007.1"/>
    </source>
</evidence>
<feature type="domain" description="Type II secretion system protein GspF" evidence="9">
    <location>
        <begin position="76"/>
        <end position="198"/>
    </location>
</feature>
<dbReference type="InterPro" id="IPR042094">
    <property type="entry name" value="T2SS_GspF_sf"/>
</dbReference>
<dbReference type="GO" id="GO:0005886">
    <property type="term" value="C:plasma membrane"/>
    <property type="evidence" value="ECO:0007669"/>
    <property type="project" value="UniProtKB-SubCell"/>
</dbReference>
<feature type="transmembrane region" description="Helical" evidence="8">
    <location>
        <begin position="79"/>
        <end position="97"/>
    </location>
</feature>
<evidence type="ECO:0000256" key="4">
    <source>
        <dbReference type="ARBA" id="ARBA00022519"/>
    </source>
</evidence>
<dbReference type="PANTHER" id="PTHR30012">
    <property type="entry name" value="GENERAL SECRETION PATHWAY PROTEIN"/>
    <property type="match status" value="1"/>
</dbReference>
<evidence type="ECO:0000256" key="7">
    <source>
        <dbReference type="ARBA" id="ARBA00023136"/>
    </source>
</evidence>
<accession>A0A3N2BXP6</accession>
<dbReference type="GO" id="GO:0015628">
    <property type="term" value="P:protein secretion by the type II secretion system"/>
    <property type="evidence" value="ECO:0007669"/>
    <property type="project" value="TreeGrafter"/>
</dbReference>
<dbReference type="EMBL" id="RKHL01000001">
    <property type="protein sequence ID" value="ROR80007.1"/>
    <property type="molecule type" value="Genomic_DNA"/>
</dbReference>
<dbReference type="InterPro" id="IPR018076">
    <property type="entry name" value="T2SS_GspF_dom"/>
</dbReference>
<evidence type="ECO:0000259" key="9">
    <source>
        <dbReference type="Pfam" id="PF00482"/>
    </source>
</evidence>
<feature type="transmembrane region" description="Helical" evidence="8">
    <location>
        <begin position="381"/>
        <end position="401"/>
    </location>
</feature>
<sequence>MADATTFAYTARRANGRLVKGRMDAQSEAVVVARMRELSLSPVAITELTKGVGFQREISWAGFKTPSKPKDLAMMTRQLATMITAGIGLLSALGILAEQTENTALRELLTSVRDDVESGQSLSDAVAKHPTQFPAVVISMIRAGESGGFLERSLSATALTLEKQVALRATVKSAMTYPIVVLGMAVAAVAVMLLFVVPVFKTMFEDIGGGLPIPTQILVALSESLIWLAPLLTILTAAGALWWSRNRHRSAVRQIIDPIKLKIPIFGPLVQRIAVAQFCRTFSSMLSAGVPLLSALSIVASTTNNTVVEAAIERTGSAVRLGEPFAQSLATEPVFPPMVTQMLSIGESSGSMEQMLESLAGFMEVEVDAATASLMSMIEPVMVALLGVVIGAMVIALYLPIFEIVTVMQ</sequence>
<organism evidence="10 11">
    <name type="scientific">Plantibacter flavus</name>
    <dbReference type="NCBI Taxonomy" id="150123"/>
    <lineage>
        <taxon>Bacteria</taxon>
        <taxon>Bacillati</taxon>
        <taxon>Actinomycetota</taxon>
        <taxon>Actinomycetes</taxon>
        <taxon>Micrococcales</taxon>
        <taxon>Microbacteriaceae</taxon>
        <taxon>Plantibacter</taxon>
    </lineage>
</organism>
<keyword evidence="6 8" id="KW-1133">Transmembrane helix</keyword>
<comment type="similarity">
    <text evidence="2">Belongs to the GSP F family.</text>
</comment>
<dbReference type="Gene3D" id="1.20.81.30">
    <property type="entry name" value="Type II secretion system (T2SS), domain F"/>
    <property type="match status" value="2"/>
</dbReference>
<name>A0A3N2BXP6_9MICO</name>
<dbReference type="InterPro" id="IPR003004">
    <property type="entry name" value="GspF/PilC"/>
</dbReference>
<dbReference type="RefSeq" id="WP_159453367.1">
    <property type="nucleotide sequence ID" value="NZ_FXAP01000002.1"/>
</dbReference>
<dbReference type="Pfam" id="PF00482">
    <property type="entry name" value="T2SSF"/>
    <property type="match status" value="2"/>
</dbReference>
<proteinExistence type="inferred from homology"/>
<protein>
    <submittedName>
        <fullName evidence="10">Type IV pilus assembly protein PilC</fullName>
    </submittedName>
</protein>
<keyword evidence="3" id="KW-1003">Cell membrane</keyword>
<evidence type="ECO:0000256" key="2">
    <source>
        <dbReference type="ARBA" id="ARBA00005745"/>
    </source>
</evidence>
<evidence type="ECO:0000256" key="3">
    <source>
        <dbReference type="ARBA" id="ARBA00022475"/>
    </source>
</evidence>
<keyword evidence="4" id="KW-0997">Cell inner membrane</keyword>
<feature type="transmembrane region" description="Helical" evidence="8">
    <location>
        <begin position="217"/>
        <end position="243"/>
    </location>
</feature>
<evidence type="ECO:0000256" key="8">
    <source>
        <dbReference type="SAM" id="Phobius"/>
    </source>
</evidence>
<reference evidence="10 11" key="1">
    <citation type="submission" date="2018-11" db="EMBL/GenBank/DDBJ databases">
        <title>Sequencing the genomes of 1000 actinobacteria strains.</title>
        <authorList>
            <person name="Klenk H.-P."/>
        </authorList>
    </citation>
    <scope>NUCLEOTIDE SEQUENCE [LARGE SCALE GENOMIC DNA]</scope>
    <source>
        <strain evidence="10 11">DSM 14012</strain>
    </source>
</reference>
<evidence type="ECO:0000256" key="5">
    <source>
        <dbReference type="ARBA" id="ARBA00022692"/>
    </source>
</evidence>
<comment type="subcellular location">
    <subcellularLocation>
        <location evidence="1">Cell inner membrane</location>
        <topology evidence="1">Multi-pass membrane protein</topology>
    </subcellularLocation>
</comment>